<evidence type="ECO:0000313" key="8">
    <source>
        <dbReference type="Proteomes" id="UP001161405"/>
    </source>
</evidence>
<dbReference type="EMBL" id="BSNI01000001">
    <property type="protein sequence ID" value="GLQ15921.1"/>
    <property type="molecule type" value="Genomic_DNA"/>
</dbReference>
<dbReference type="Pfam" id="PF07992">
    <property type="entry name" value="Pyr_redox_2"/>
    <property type="match status" value="1"/>
</dbReference>
<keyword evidence="3" id="KW-0732">Signal</keyword>
<dbReference type="Gene3D" id="3.90.760.10">
    <property type="entry name" value="Flavocytochrome c sulphide dehydrogenase, flavin-binding domain"/>
    <property type="match status" value="1"/>
</dbReference>
<dbReference type="RefSeq" id="WP_284361073.1">
    <property type="nucleotide sequence ID" value="NZ_BSNI01000001.1"/>
</dbReference>
<organism evidence="7 8">
    <name type="scientific">Maritalea porphyrae</name>
    <dbReference type="NCBI Taxonomy" id="880732"/>
    <lineage>
        <taxon>Bacteria</taxon>
        <taxon>Pseudomonadati</taxon>
        <taxon>Pseudomonadota</taxon>
        <taxon>Alphaproteobacteria</taxon>
        <taxon>Hyphomicrobiales</taxon>
        <taxon>Devosiaceae</taxon>
        <taxon>Maritalea</taxon>
    </lineage>
</organism>
<keyword evidence="2" id="KW-0274">FAD</keyword>
<evidence type="ECO:0000256" key="1">
    <source>
        <dbReference type="ARBA" id="ARBA00022630"/>
    </source>
</evidence>
<dbReference type="InterPro" id="IPR016156">
    <property type="entry name" value="FAD/NAD-linked_Rdtase_dimer_sf"/>
</dbReference>
<dbReference type="Gene3D" id="3.50.50.60">
    <property type="entry name" value="FAD/NAD(P)-binding domain"/>
    <property type="match status" value="2"/>
</dbReference>
<dbReference type="Pfam" id="PF21706">
    <property type="entry name" value="FCSD_central"/>
    <property type="match status" value="1"/>
</dbReference>
<dbReference type="InterPro" id="IPR023753">
    <property type="entry name" value="FAD/NAD-binding_dom"/>
</dbReference>
<feature type="chain" id="PRO_5045871556" evidence="3">
    <location>
        <begin position="26"/>
        <end position="423"/>
    </location>
</feature>
<name>A0ABQ5UNI5_9HYPH</name>
<comment type="caution">
    <text evidence="7">The sequence shown here is derived from an EMBL/GenBank/DDBJ whole genome shotgun (WGS) entry which is preliminary data.</text>
</comment>
<protein>
    <submittedName>
        <fullName evidence="7">Cytochrome c</fullName>
    </submittedName>
</protein>
<gene>
    <name evidence="7" type="primary">fccB-2</name>
    <name evidence="7" type="ORF">GCM10007879_01700</name>
</gene>
<evidence type="ECO:0000313" key="7">
    <source>
        <dbReference type="EMBL" id="GLQ15921.1"/>
    </source>
</evidence>
<feature type="domain" description="Flavocytochrome c sulphide dehydrogenase flavin-binding" evidence="5">
    <location>
        <begin position="357"/>
        <end position="422"/>
    </location>
</feature>
<dbReference type="InterPro" id="IPR015323">
    <property type="entry name" value="FlavoCytC_S_DH_flav-bd"/>
</dbReference>
<evidence type="ECO:0000259" key="4">
    <source>
        <dbReference type="Pfam" id="PF07992"/>
    </source>
</evidence>
<feature type="domain" description="Sulfide dehydrogenase [flavocytochrome c] flavoprotein chain central" evidence="6">
    <location>
        <begin position="164"/>
        <end position="280"/>
    </location>
</feature>
<evidence type="ECO:0000259" key="6">
    <source>
        <dbReference type="Pfam" id="PF21706"/>
    </source>
</evidence>
<feature type="signal peptide" evidence="3">
    <location>
        <begin position="1"/>
        <end position="25"/>
    </location>
</feature>
<sequence>MTLNRRTFNALFGATAAGLAMPSIAKGAGNSTVVVIGGGAGGATAARYIAKDAKGAINVVLIEPKTHFTTCFFSNLYLGGLRSFESITHSYEKLAQEYGIRVVHAYATGVDRDKKQVRIDAGDPIPYDRLVISPGIDFNYDTTPGYNAADMDLAPSAWHGGEQTKLLKAKLDALEDGQNILMVTPPNPYRCPPGPYERVSMMAHVLKSKGFSKSRIVVLDPKPKFSKQGLFQAGWEQYYPGMVEWLGPDVHGGIGNIDAQAGIVETDFDDFAGDLLNVIPGQMAGKIAQLAGLTNESGFCEIDPTSMRSAVDQNIFVIGDSSIAGDMPKSGFSANSQAKVCAMHVRADLLDSKRFPAKYRNTCWSLIAVDDGVKVGASYGATDEKIGKTSSFISQAGEDAETRAATYRASVDWYAAITADMFG</sequence>
<evidence type="ECO:0000256" key="2">
    <source>
        <dbReference type="ARBA" id="ARBA00022827"/>
    </source>
</evidence>
<reference evidence="7" key="1">
    <citation type="journal article" date="2014" name="Int. J. Syst. Evol. Microbiol.">
        <title>Complete genome of a new Firmicutes species belonging to the dominant human colonic microbiota ('Ruminococcus bicirculans') reveals two chromosomes and a selective capacity to utilize plant glucans.</title>
        <authorList>
            <consortium name="NISC Comparative Sequencing Program"/>
            <person name="Wegmann U."/>
            <person name="Louis P."/>
            <person name="Goesmann A."/>
            <person name="Henrissat B."/>
            <person name="Duncan S.H."/>
            <person name="Flint H.J."/>
        </authorList>
    </citation>
    <scope>NUCLEOTIDE SEQUENCE</scope>
    <source>
        <strain evidence="7">NBRC 107169</strain>
    </source>
</reference>
<accession>A0ABQ5UNI5</accession>
<dbReference type="Proteomes" id="UP001161405">
    <property type="component" value="Unassembled WGS sequence"/>
</dbReference>
<evidence type="ECO:0000256" key="3">
    <source>
        <dbReference type="SAM" id="SignalP"/>
    </source>
</evidence>
<reference evidence="7" key="2">
    <citation type="submission" date="2023-01" db="EMBL/GenBank/DDBJ databases">
        <title>Draft genome sequence of Maritalea porphyrae strain NBRC 107169.</title>
        <authorList>
            <person name="Sun Q."/>
            <person name="Mori K."/>
        </authorList>
    </citation>
    <scope>NUCLEOTIDE SEQUENCE</scope>
    <source>
        <strain evidence="7">NBRC 107169</strain>
    </source>
</reference>
<dbReference type="InterPro" id="IPR036188">
    <property type="entry name" value="FAD/NAD-bd_sf"/>
</dbReference>
<evidence type="ECO:0000259" key="5">
    <source>
        <dbReference type="Pfam" id="PF09242"/>
    </source>
</evidence>
<dbReference type="InterPro" id="IPR037092">
    <property type="entry name" value="FlavoCytC_S_DH_flav-bd_sf"/>
</dbReference>
<feature type="domain" description="FAD/NAD(P)-binding" evidence="4">
    <location>
        <begin position="32"/>
        <end position="146"/>
    </location>
</feature>
<proteinExistence type="predicted"/>
<dbReference type="PANTHER" id="PTHR43755">
    <property type="match status" value="1"/>
</dbReference>
<dbReference type="InterPro" id="IPR052541">
    <property type="entry name" value="SQRD"/>
</dbReference>
<dbReference type="SUPFAM" id="SSF55424">
    <property type="entry name" value="FAD/NAD-linked reductases, dimerisation (C-terminal) domain"/>
    <property type="match status" value="1"/>
</dbReference>
<keyword evidence="8" id="KW-1185">Reference proteome</keyword>
<dbReference type="SUPFAM" id="SSF51905">
    <property type="entry name" value="FAD/NAD(P)-binding domain"/>
    <property type="match status" value="2"/>
</dbReference>
<keyword evidence="1" id="KW-0285">Flavoprotein</keyword>
<dbReference type="Pfam" id="PF09242">
    <property type="entry name" value="FCSD-flav_bind"/>
    <property type="match status" value="1"/>
</dbReference>
<dbReference type="PANTHER" id="PTHR43755:SF1">
    <property type="entry name" value="FAD-DEPENDENT PYRIDINE NUCLEOTIDE-DISULPHIDE OXIDOREDUCTASE"/>
    <property type="match status" value="1"/>
</dbReference>
<dbReference type="InterPro" id="IPR049386">
    <property type="entry name" value="FCSD_central"/>
</dbReference>